<dbReference type="Pfam" id="PF26575">
    <property type="entry name" value="HHO5_N"/>
    <property type="match status" value="1"/>
</dbReference>
<dbReference type="AlphaFoldDB" id="A0A8T2SNI6"/>
<dbReference type="GO" id="GO:0005634">
    <property type="term" value="C:nucleus"/>
    <property type="evidence" value="ECO:0007669"/>
    <property type="project" value="UniProtKB-SubCell"/>
</dbReference>
<dbReference type="InterPro" id="IPR001005">
    <property type="entry name" value="SANT/Myb"/>
</dbReference>
<evidence type="ECO:0000256" key="1">
    <source>
        <dbReference type="ARBA" id="ARBA00004123"/>
    </source>
</evidence>
<dbReference type="PANTHER" id="PTHR31003:SF19">
    <property type="entry name" value="MYB FAMILY TRANSCRIPTION FACTOR EFM"/>
    <property type="match status" value="1"/>
</dbReference>
<comment type="caution">
    <text evidence="8">The sequence shown here is derived from an EMBL/GenBank/DDBJ whole genome shotgun (WGS) entry which is preliminary data.</text>
</comment>
<evidence type="ECO:0000256" key="4">
    <source>
        <dbReference type="ARBA" id="ARBA00023163"/>
    </source>
</evidence>
<dbReference type="FunFam" id="1.10.10.60:FF:000002">
    <property type="entry name" value="Myb family transcription factor"/>
    <property type="match status" value="1"/>
</dbReference>
<protein>
    <recommendedName>
        <fullName evidence="7">HTH myb-type domain-containing protein</fullName>
    </recommendedName>
</protein>
<dbReference type="InterPro" id="IPR044787">
    <property type="entry name" value="HHO5-like"/>
</dbReference>
<dbReference type="Pfam" id="PF00249">
    <property type="entry name" value="Myb_DNA-binding"/>
    <property type="match status" value="1"/>
</dbReference>
<evidence type="ECO:0000256" key="6">
    <source>
        <dbReference type="SAM" id="SignalP"/>
    </source>
</evidence>
<keyword evidence="2" id="KW-0805">Transcription regulation</keyword>
<reference evidence="8" key="1">
    <citation type="submission" date="2021-08" db="EMBL/GenBank/DDBJ databases">
        <title>WGS assembly of Ceratopteris richardii.</title>
        <authorList>
            <person name="Marchant D.B."/>
            <person name="Chen G."/>
            <person name="Jenkins J."/>
            <person name="Shu S."/>
            <person name="Leebens-Mack J."/>
            <person name="Grimwood J."/>
            <person name="Schmutz J."/>
            <person name="Soltis P."/>
            <person name="Soltis D."/>
            <person name="Chen Z.-H."/>
        </authorList>
    </citation>
    <scope>NUCLEOTIDE SEQUENCE</scope>
    <source>
        <strain evidence="8">Whitten #5841</strain>
        <tissue evidence="8">Leaf</tissue>
    </source>
</reference>
<feature type="domain" description="HTH myb-type" evidence="7">
    <location>
        <begin position="292"/>
        <end position="350"/>
    </location>
</feature>
<dbReference type="PANTHER" id="PTHR31003">
    <property type="entry name" value="MYB FAMILY TRANSCRIPTION FACTOR"/>
    <property type="match status" value="1"/>
</dbReference>
<name>A0A8T2SNI6_CERRI</name>
<dbReference type="Gene3D" id="1.10.10.60">
    <property type="entry name" value="Homeodomain-like"/>
    <property type="match status" value="1"/>
</dbReference>
<dbReference type="InterPro" id="IPR006447">
    <property type="entry name" value="Myb_dom_plants"/>
</dbReference>
<evidence type="ECO:0000256" key="2">
    <source>
        <dbReference type="ARBA" id="ARBA00023015"/>
    </source>
</evidence>
<dbReference type="OMA" id="GHSSECN"/>
<evidence type="ECO:0000256" key="5">
    <source>
        <dbReference type="ARBA" id="ARBA00023242"/>
    </source>
</evidence>
<keyword evidence="9" id="KW-1185">Reference proteome</keyword>
<dbReference type="NCBIfam" id="TIGR01557">
    <property type="entry name" value="myb_SHAQKYF"/>
    <property type="match status" value="1"/>
</dbReference>
<dbReference type="OrthoDB" id="1908613at2759"/>
<evidence type="ECO:0000256" key="3">
    <source>
        <dbReference type="ARBA" id="ARBA00023125"/>
    </source>
</evidence>
<dbReference type="EMBL" id="CM035424">
    <property type="protein sequence ID" value="KAH7352424.1"/>
    <property type="molecule type" value="Genomic_DNA"/>
</dbReference>
<dbReference type="InterPro" id="IPR017930">
    <property type="entry name" value="Myb_dom"/>
</dbReference>
<keyword evidence="3" id="KW-0238">DNA-binding</keyword>
<feature type="signal peptide" evidence="6">
    <location>
        <begin position="1"/>
        <end position="19"/>
    </location>
</feature>
<gene>
    <name evidence="8" type="ORF">KP509_19G044400</name>
</gene>
<dbReference type="PROSITE" id="PS51294">
    <property type="entry name" value="HTH_MYB"/>
    <property type="match status" value="1"/>
</dbReference>
<evidence type="ECO:0000313" key="8">
    <source>
        <dbReference type="EMBL" id="KAH7352424.1"/>
    </source>
</evidence>
<comment type="subcellular location">
    <subcellularLocation>
        <location evidence="1">Nucleus</location>
    </subcellularLocation>
</comment>
<keyword evidence="5" id="KW-0539">Nucleus</keyword>
<evidence type="ECO:0000313" key="9">
    <source>
        <dbReference type="Proteomes" id="UP000825935"/>
    </source>
</evidence>
<evidence type="ECO:0000259" key="7">
    <source>
        <dbReference type="PROSITE" id="PS51294"/>
    </source>
</evidence>
<dbReference type="GO" id="GO:0003700">
    <property type="term" value="F:DNA-binding transcription factor activity"/>
    <property type="evidence" value="ECO:0007669"/>
    <property type="project" value="InterPro"/>
</dbReference>
<dbReference type="GO" id="GO:0003677">
    <property type="term" value="F:DNA binding"/>
    <property type="evidence" value="ECO:0007669"/>
    <property type="project" value="UniProtKB-KW"/>
</dbReference>
<keyword evidence="4" id="KW-0804">Transcription</keyword>
<feature type="chain" id="PRO_5035721115" description="HTH myb-type domain-containing protein" evidence="6">
    <location>
        <begin position="20"/>
        <end position="385"/>
    </location>
</feature>
<dbReference type="SUPFAM" id="SSF46689">
    <property type="entry name" value="Homeodomain-like"/>
    <property type="match status" value="1"/>
</dbReference>
<organism evidence="8 9">
    <name type="scientific">Ceratopteris richardii</name>
    <name type="common">Triangle waterfern</name>
    <dbReference type="NCBI Taxonomy" id="49495"/>
    <lineage>
        <taxon>Eukaryota</taxon>
        <taxon>Viridiplantae</taxon>
        <taxon>Streptophyta</taxon>
        <taxon>Embryophyta</taxon>
        <taxon>Tracheophyta</taxon>
        <taxon>Polypodiopsida</taxon>
        <taxon>Polypodiidae</taxon>
        <taxon>Polypodiales</taxon>
        <taxon>Pteridineae</taxon>
        <taxon>Pteridaceae</taxon>
        <taxon>Parkerioideae</taxon>
        <taxon>Ceratopteris</taxon>
    </lineage>
</organism>
<proteinExistence type="predicted"/>
<keyword evidence="6" id="KW-0732">Signal</keyword>
<accession>A0A8T2SNI6</accession>
<dbReference type="InterPro" id="IPR009057">
    <property type="entry name" value="Homeodomain-like_sf"/>
</dbReference>
<dbReference type="Proteomes" id="UP000825935">
    <property type="component" value="Chromosome 19"/>
</dbReference>
<sequence length="385" mass="42849">MRLVADFPILLLDLSIVESVNIKNMDLTLGRPSHILQNDEYMHPCTSIVPEPQNATKYIQAYLRSLIDERKKIEAFKRELPICMQLLSNEIEASRMKICDCVHGEFCKKHGSAGCFGYSRSDSPLPKADFIISKILDSLPKEDSDSPSSLNGDAALTSAISPCLHAEEANTSGDQEEVSNLQSMLYNTKGIKSCNEDQRCPSHSIATAKGGDFVPYLMNKQDVSLNPFQRTSASALDNHQEIAISMNRSSSVVTEIEESISSEQRSDRFPLHSPCQGFQLSSGISKSFSPHRKQRRCWAAELHRKFIDALQQLGGAEVATPKQIREIMQVDGLTNDEVKSHLQKYRLHMRKPNSAIPFVHFPTVIVQPQVGGTPQLVVLGGIWMP</sequence>
<dbReference type="InterPro" id="IPR058673">
    <property type="entry name" value="HHO5-like_N"/>
</dbReference>